<protein>
    <recommendedName>
        <fullName evidence="14">GB1/RHD3-type G domain-containing protein</fullName>
    </recommendedName>
</protein>
<keyword evidence="4" id="KW-0378">Hydrolase</keyword>
<accession>A0AAD7YR51</accession>
<comment type="caution">
    <text evidence="15">The sequence shown here is derived from an EMBL/GenBank/DDBJ whole genome shotgun (WGS) entry which is preliminary data.</text>
</comment>
<dbReference type="Pfam" id="PF02841">
    <property type="entry name" value="GBP_C"/>
    <property type="match status" value="1"/>
</dbReference>
<evidence type="ECO:0000256" key="1">
    <source>
        <dbReference type="ARBA" id="ARBA00004477"/>
    </source>
</evidence>
<dbReference type="InterPro" id="IPR036543">
    <property type="entry name" value="Guanylate-bd_C_sf"/>
</dbReference>
<dbReference type="Gene3D" id="1.20.58.420">
    <property type="entry name" value="AHSP"/>
    <property type="match status" value="1"/>
</dbReference>
<name>A0AAD7YR51_MYTSE</name>
<dbReference type="InterPro" id="IPR027417">
    <property type="entry name" value="P-loop_NTPase"/>
</dbReference>
<keyword evidence="3" id="KW-0547">Nucleotide-binding</keyword>
<feature type="transmembrane region" description="Helical" evidence="13">
    <location>
        <begin position="479"/>
        <end position="499"/>
    </location>
</feature>
<evidence type="ECO:0000256" key="3">
    <source>
        <dbReference type="ARBA" id="ARBA00022741"/>
    </source>
</evidence>
<comment type="subcellular location">
    <subcellularLocation>
        <location evidence="1">Endoplasmic reticulum membrane</location>
        <topology evidence="1">Multi-pass membrane protein</topology>
    </subcellularLocation>
</comment>
<feature type="compositionally biased region" description="Polar residues" evidence="12">
    <location>
        <begin position="566"/>
        <end position="579"/>
    </location>
</feature>
<evidence type="ECO:0000256" key="7">
    <source>
        <dbReference type="ARBA" id="ARBA00022989"/>
    </source>
</evidence>
<evidence type="ECO:0000256" key="9">
    <source>
        <dbReference type="ARBA" id="ARBA00023136"/>
    </source>
</evidence>
<dbReference type="Proteomes" id="UP001231518">
    <property type="component" value="Chromosome 20"/>
</dbReference>
<gene>
    <name evidence="15" type="ORF">PYW07_007601</name>
</gene>
<dbReference type="InterPro" id="IPR030386">
    <property type="entry name" value="G_GB1_RHD3_dom"/>
</dbReference>
<comment type="catalytic activity">
    <reaction evidence="10">
        <text>GTP + H2O = GDP + phosphate + H(+)</text>
        <dbReference type="Rhea" id="RHEA:19669"/>
        <dbReference type="ChEBI" id="CHEBI:15377"/>
        <dbReference type="ChEBI" id="CHEBI:15378"/>
        <dbReference type="ChEBI" id="CHEBI:37565"/>
        <dbReference type="ChEBI" id="CHEBI:43474"/>
        <dbReference type="ChEBI" id="CHEBI:58189"/>
    </reaction>
    <physiologicalReaction direction="left-to-right" evidence="10">
        <dbReference type="Rhea" id="RHEA:19670"/>
    </physiologicalReaction>
</comment>
<dbReference type="GO" id="GO:0005789">
    <property type="term" value="C:endoplasmic reticulum membrane"/>
    <property type="evidence" value="ECO:0007669"/>
    <property type="project" value="UniProtKB-SubCell"/>
</dbReference>
<dbReference type="SUPFAM" id="SSF52540">
    <property type="entry name" value="P-loop containing nucleoside triphosphate hydrolases"/>
    <property type="match status" value="1"/>
</dbReference>
<evidence type="ECO:0000256" key="6">
    <source>
        <dbReference type="ARBA" id="ARBA00022842"/>
    </source>
</evidence>
<evidence type="ECO:0000256" key="11">
    <source>
        <dbReference type="PROSITE-ProRule" id="PRU01052"/>
    </source>
</evidence>
<keyword evidence="6" id="KW-0460">Magnesium</keyword>
<evidence type="ECO:0000256" key="12">
    <source>
        <dbReference type="SAM" id="MobiDB-lite"/>
    </source>
</evidence>
<evidence type="ECO:0000256" key="10">
    <source>
        <dbReference type="ARBA" id="ARBA00049117"/>
    </source>
</evidence>
<organism evidence="15 16">
    <name type="scientific">Mythimna separata</name>
    <name type="common">Oriental armyworm</name>
    <name type="synonym">Pseudaletia separata</name>
    <dbReference type="NCBI Taxonomy" id="271217"/>
    <lineage>
        <taxon>Eukaryota</taxon>
        <taxon>Metazoa</taxon>
        <taxon>Ecdysozoa</taxon>
        <taxon>Arthropoda</taxon>
        <taxon>Hexapoda</taxon>
        <taxon>Insecta</taxon>
        <taxon>Pterygota</taxon>
        <taxon>Neoptera</taxon>
        <taxon>Endopterygota</taxon>
        <taxon>Lepidoptera</taxon>
        <taxon>Glossata</taxon>
        <taxon>Ditrysia</taxon>
        <taxon>Noctuoidea</taxon>
        <taxon>Noctuidae</taxon>
        <taxon>Noctuinae</taxon>
        <taxon>Hadenini</taxon>
        <taxon>Mythimna</taxon>
    </lineage>
</organism>
<dbReference type="PROSITE" id="PS51715">
    <property type="entry name" value="G_GB1_RHD3"/>
    <property type="match status" value="1"/>
</dbReference>
<dbReference type="FunFam" id="1.20.58.420:FF:000001">
    <property type="entry name" value="Atlastin-1 isoform 1"/>
    <property type="match status" value="1"/>
</dbReference>
<evidence type="ECO:0000313" key="16">
    <source>
        <dbReference type="Proteomes" id="UP001231518"/>
    </source>
</evidence>
<dbReference type="InterPro" id="IPR015894">
    <property type="entry name" value="Guanylate-bd_N"/>
</dbReference>
<dbReference type="SUPFAM" id="SSF48340">
    <property type="entry name" value="Interferon-induced guanylate-binding protein 1 (GBP1), C-terminal domain"/>
    <property type="match status" value="1"/>
</dbReference>
<keyword evidence="8" id="KW-0342">GTP-binding</keyword>
<dbReference type="InterPro" id="IPR003191">
    <property type="entry name" value="Guanylate-bd/ATL_C"/>
</dbReference>
<dbReference type="EMBL" id="JARGEI010000011">
    <property type="protein sequence ID" value="KAJ8723621.1"/>
    <property type="molecule type" value="Genomic_DNA"/>
</dbReference>
<keyword evidence="5" id="KW-0256">Endoplasmic reticulum</keyword>
<evidence type="ECO:0000259" key="14">
    <source>
        <dbReference type="PROSITE" id="PS51715"/>
    </source>
</evidence>
<keyword evidence="9 13" id="KW-0472">Membrane</keyword>
<dbReference type="GO" id="GO:0003924">
    <property type="term" value="F:GTPase activity"/>
    <property type="evidence" value="ECO:0007669"/>
    <property type="project" value="InterPro"/>
</dbReference>
<evidence type="ECO:0000256" key="8">
    <source>
        <dbReference type="ARBA" id="ARBA00023134"/>
    </source>
</evidence>
<dbReference type="CDD" id="cd01851">
    <property type="entry name" value="GBP"/>
    <property type="match status" value="1"/>
</dbReference>
<dbReference type="GO" id="GO:0005525">
    <property type="term" value="F:GTP binding"/>
    <property type="evidence" value="ECO:0007669"/>
    <property type="project" value="UniProtKB-KW"/>
</dbReference>
<sequence length="585" mass="65809">MHLIQILNLAEAEYVVAVFMFMRLVGWPAERISILTTYNGQKHLIPTLKIKRVSSRANMESLSSGQGIQVVRPSEEHTFLLDEEALQQLLLREDVRDRRVVLVSVAGAYRKGKSFLLDFFLRYLMWMYNNGEGGGEWLGREDEALKGFSWRGGSDRHTTGIYLWSQPFKASLPNGEKVVILLMDTQGTFDSNSTVKDNVTVFALSTMLSSVQIYNLSQNIEEDDLQHLQLFIDYGDLAKDKSGGKPFQRLQFLVRDWSYPYDHPYGAVGGEQLLKKRLTVREGLHEELQGVRQDIARCFKDVTCFLMPHPGTKVSTDPQFNGKLSDIDGEFKSCLKKLVPMLLAPENLVVKKIGGQTVKACNLLNYFKSYVEVFNSKELPTPTTILQATAYGNNKSASEDARKEYETQMEQVCGGTKPYLSQDLLDTKHKECLNKALHAFESKKKLGGAEMAQKFKDQLVKDIETRYKQLSAHNEGKNMYSMLSTPLVFLVLLLVGYLLSVLGDTFDVQTLVVLGQADALGAAAMLAVWSYTRWTGSGREVGMQLDNIANMIKSTVDYMIPPKPSHLSNNEDSNTTPTLTDKKET</sequence>
<reference evidence="15" key="1">
    <citation type="submission" date="2023-03" db="EMBL/GenBank/DDBJ databases">
        <title>Chromosome-level genomes of two armyworms, Mythimna separata and Mythimna loreyi, provide insights into the biosynthesis and reception of sex pheromones.</title>
        <authorList>
            <person name="Zhao H."/>
        </authorList>
    </citation>
    <scope>NUCLEOTIDE SEQUENCE</scope>
    <source>
        <strain evidence="15">BeijingLab</strain>
        <tissue evidence="15">Pupa</tissue>
    </source>
</reference>
<keyword evidence="16" id="KW-1185">Reference proteome</keyword>
<evidence type="ECO:0000256" key="5">
    <source>
        <dbReference type="ARBA" id="ARBA00022824"/>
    </source>
</evidence>
<dbReference type="Pfam" id="PF02263">
    <property type="entry name" value="GBP"/>
    <property type="match status" value="1"/>
</dbReference>
<evidence type="ECO:0000256" key="4">
    <source>
        <dbReference type="ARBA" id="ARBA00022801"/>
    </source>
</evidence>
<keyword evidence="7 13" id="KW-1133">Transmembrane helix</keyword>
<dbReference type="PANTHER" id="PTHR10751">
    <property type="entry name" value="GUANYLATE BINDING PROTEIN"/>
    <property type="match status" value="1"/>
</dbReference>
<proteinExistence type="inferred from homology"/>
<evidence type="ECO:0000256" key="13">
    <source>
        <dbReference type="SAM" id="Phobius"/>
    </source>
</evidence>
<feature type="region of interest" description="Disordered" evidence="12">
    <location>
        <begin position="563"/>
        <end position="585"/>
    </location>
</feature>
<evidence type="ECO:0000313" key="15">
    <source>
        <dbReference type="EMBL" id="KAJ8723621.1"/>
    </source>
</evidence>
<dbReference type="Gene3D" id="3.40.50.300">
    <property type="entry name" value="P-loop containing nucleotide triphosphate hydrolases"/>
    <property type="match status" value="1"/>
</dbReference>
<dbReference type="AlphaFoldDB" id="A0AAD7YR51"/>
<keyword evidence="2 13" id="KW-0812">Transmembrane</keyword>
<evidence type="ECO:0000256" key="2">
    <source>
        <dbReference type="ARBA" id="ARBA00022692"/>
    </source>
</evidence>
<feature type="domain" description="GB1/RHD3-type G" evidence="14">
    <location>
        <begin position="97"/>
        <end position="347"/>
    </location>
</feature>
<comment type="similarity">
    <text evidence="11">Belongs to the TRAFAC class dynamin-like GTPase superfamily. GB1/RHD3 GTPase family.</text>
</comment>